<organism evidence="1">
    <name type="scientific">marine sediment metagenome</name>
    <dbReference type="NCBI Taxonomy" id="412755"/>
    <lineage>
        <taxon>unclassified sequences</taxon>
        <taxon>metagenomes</taxon>
        <taxon>ecological metagenomes</taxon>
    </lineage>
</organism>
<accession>X1D516</accession>
<comment type="caution">
    <text evidence="1">The sequence shown here is derived from an EMBL/GenBank/DDBJ whole genome shotgun (WGS) entry which is preliminary data.</text>
</comment>
<dbReference type="EMBL" id="BART01028025">
    <property type="protein sequence ID" value="GAH00209.1"/>
    <property type="molecule type" value="Genomic_DNA"/>
</dbReference>
<name>X1D516_9ZZZZ</name>
<dbReference type="Gene3D" id="3.40.50.1000">
    <property type="entry name" value="HAD superfamily/HAD-like"/>
    <property type="match status" value="1"/>
</dbReference>
<gene>
    <name evidence="1" type="ORF">S01H4_49533</name>
</gene>
<reference evidence="1" key="1">
    <citation type="journal article" date="2014" name="Front. Microbiol.">
        <title>High frequency of phylogenetically diverse reductive dehalogenase-homologous genes in deep subseafloor sedimentary metagenomes.</title>
        <authorList>
            <person name="Kawai M."/>
            <person name="Futagami T."/>
            <person name="Toyoda A."/>
            <person name="Takaki Y."/>
            <person name="Nishi S."/>
            <person name="Hori S."/>
            <person name="Arai W."/>
            <person name="Tsubouchi T."/>
            <person name="Morono Y."/>
            <person name="Uchiyama I."/>
            <person name="Ito T."/>
            <person name="Fujiyama A."/>
            <person name="Inagaki F."/>
            <person name="Takami H."/>
        </authorList>
    </citation>
    <scope>NUCLEOTIDE SEQUENCE</scope>
    <source>
        <strain evidence="1">Expedition CK06-06</strain>
    </source>
</reference>
<dbReference type="AlphaFoldDB" id="X1D516"/>
<dbReference type="SUPFAM" id="SSF56784">
    <property type="entry name" value="HAD-like"/>
    <property type="match status" value="1"/>
</dbReference>
<protein>
    <submittedName>
        <fullName evidence="1">Uncharacterized protein</fullName>
    </submittedName>
</protein>
<proteinExistence type="predicted"/>
<dbReference type="InterPro" id="IPR036412">
    <property type="entry name" value="HAD-like_sf"/>
</dbReference>
<feature type="non-terminal residue" evidence="1">
    <location>
        <position position="1"/>
    </location>
</feature>
<evidence type="ECO:0000313" key="1">
    <source>
        <dbReference type="EMBL" id="GAH00209.1"/>
    </source>
</evidence>
<sequence length="89" mass="9996">RPEFALLLKEMIDSWRKKFFNGEYLKYDEPVPGSVEFVNELSDSGALIIYLTGRDAPGTLIGIRTYSNVTAFTGKGRSQGKKYNSQSAR</sequence>
<dbReference type="InterPro" id="IPR023214">
    <property type="entry name" value="HAD_sf"/>
</dbReference>